<dbReference type="EMBL" id="WNKU01000032">
    <property type="protein sequence ID" value="MTV50690.1"/>
    <property type="molecule type" value="Genomic_DNA"/>
</dbReference>
<evidence type="ECO:0000313" key="2">
    <source>
        <dbReference type="Proteomes" id="UP000430670"/>
    </source>
</evidence>
<accession>A0A6I3SNT1</accession>
<keyword evidence="2" id="KW-1185">Reference proteome</keyword>
<sequence length="52" mass="5729">MKQITCRGDLEEYVNAKANFSAAKAYAKAIGKPVEELETFFMYNPIGLVAEG</sequence>
<reference evidence="1 2" key="1">
    <citation type="submission" date="2019-11" db="EMBL/GenBank/DDBJ databases">
        <title>Whole-genome sequence of a the green, strictly anaerobic photosynthetic bacterium Heliobacillus mobilis DSM 6151.</title>
        <authorList>
            <person name="Kyndt J.A."/>
            <person name="Meyer T.E."/>
        </authorList>
    </citation>
    <scope>NUCLEOTIDE SEQUENCE [LARGE SCALE GENOMIC DNA]</scope>
    <source>
        <strain evidence="1 2">DSM 6151</strain>
    </source>
</reference>
<evidence type="ECO:0000313" key="1">
    <source>
        <dbReference type="EMBL" id="MTV50690.1"/>
    </source>
</evidence>
<dbReference type="Proteomes" id="UP000430670">
    <property type="component" value="Unassembled WGS sequence"/>
</dbReference>
<organism evidence="1 2">
    <name type="scientific">Heliobacterium mobile</name>
    <name type="common">Heliobacillus mobilis</name>
    <dbReference type="NCBI Taxonomy" id="28064"/>
    <lineage>
        <taxon>Bacteria</taxon>
        <taxon>Bacillati</taxon>
        <taxon>Bacillota</taxon>
        <taxon>Clostridia</taxon>
        <taxon>Eubacteriales</taxon>
        <taxon>Heliobacteriaceae</taxon>
        <taxon>Heliobacterium</taxon>
    </lineage>
</organism>
<proteinExistence type="predicted"/>
<gene>
    <name evidence="1" type="ORF">GJ688_17275</name>
</gene>
<protein>
    <submittedName>
        <fullName evidence="1">Uncharacterized protein</fullName>
    </submittedName>
</protein>
<name>A0A6I3SNT1_HELMO</name>
<comment type="caution">
    <text evidence="1">The sequence shown here is derived from an EMBL/GenBank/DDBJ whole genome shotgun (WGS) entry which is preliminary data.</text>
</comment>
<dbReference type="AlphaFoldDB" id="A0A6I3SNT1"/>